<evidence type="ECO:0000256" key="4">
    <source>
        <dbReference type="RuleBase" id="RU003718"/>
    </source>
</evidence>
<sequence>MAQGHLIPMIDIGLLLAQRNVIVTIVTTPHNAERVQYTIARAIESGCPIRLVQLQFPGKEVGLQDGVENVDMLYSTNDIIKLFTAANKMEEATCASIILTKLLPSFRFQGYRSMDFVASLDSQEPNSVIYACLGSISTIKFPELKELGLGLEASNKPFIWVLRGKNATSNQVEKWIKEDGFEERTKGRGLIIVGWAPQVLILSHSAIGGFLTHCGWNSTIEGISAGVPLITLPLPGDQFCNQKLVVQILKIGVNLGIEKPTMFGDEESGFILKKEEVKNAIYQLIDEGNEGIERRKRAKVFGEKAKKAIEVGGSSYLNTTLLIEDIIQQSSKMCLDLTSVT</sequence>
<evidence type="ECO:0000313" key="5">
    <source>
        <dbReference type="EMBL" id="MBA0746907.1"/>
    </source>
</evidence>
<comment type="caution">
    <text evidence="5">The sequence shown here is derived from an EMBL/GenBank/DDBJ whole genome shotgun (WGS) entry which is preliminary data.</text>
</comment>
<dbReference type="PROSITE" id="PS00375">
    <property type="entry name" value="UDPGT"/>
    <property type="match status" value="1"/>
</dbReference>
<proteinExistence type="inferred from homology"/>
<evidence type="ECO:0000256" key="2">
    <source>
        <dbReference type="ARBA" id="ARBA00022676"/>
    </source>
</evidence>
<dbReference type="InterPro" id="IPR002213">
    <property type="entry name" value="UDP_glucos_trans"/>
</dbReference>
<dbReference type="GO" id="GO:0035251">
    <property type="term" value="F:UDP-glucosyltransferase activity"/>
    <property type="evidence" value="ECO:0007669"/>
    <property type="project" value="TreeGrafter"/>
</dbReference>
<keyword evidence="6" id="KW-1185">Reference proteome</keyword>
<comment type="similarity">
    <text evidence="1 4">Belongs to the UDP-glycosyltransferase family.</text>
</comment>
<keyword evidence="2 4" id="KW-0328">Glycosyltransferase</keyword>
<organism evidence="5 6">
    <name type="scientific">Gossypium gossypioides</name>
    <name type="common">Mexican cotton</name>
    <name type="synonym">Selera gossypioides</name>
    <dbReference type="NCBI Taxonomy" id="34282"/>
    <lineage>
        <taxon>Eukaryota</taxon>
        <taxon>Viridiplantae</taxon>
        <taxon>Streptophyta</taxon>
        <taxon>Embryophyta</taxon>
        <taxon>Tracheophyta</taxon>
        <taxon>Spermatophyta</taxon>
        <taxon>Magnoliopsida</taxon>
        <taxon>eudicotyledons</taxon>
        <taxon>Gunneridae</taxon>
        <taxon>Pentapetalae</taxon>
        <taxon>rosids</taxon>
        <taxon>malvids</taxon>
        <taxon>Malvales</taxon>
        <taxon>Malvaceae</taxon>
        <taxon>Malvoideae</taxon>
        <taxon>Gossypium</taxon>
    </lineage>
</organism>
<dbReference type="OrthoDB" id="1925022at2759"/>
<dbReference type="Proteomes" id="UP000593579">
    <property type="component" value="Unassembled WGS sequence"/>
</dbReference>
<name>A0A7J9CEN1_GOSGO</name>
<dbReference type="PANTHER" id="PTHR48047:SF229">
    <property type="entry name" value="UDP-GLYCOSYLTRANSFERASE 73C3-RELATED"/>
    <property type="match status" value="1"/>
</dbReference>
<evidence type="ECO:0000256" key="3">
    <source>
        <dbReference type="ARBA" id="ARBA00022679"/>
    </source>
</evidence>
<dbReference type="FunFam" id="3.40.50.2000:FF:000047">
    <property type="entry name" value="Glycosyltransferase"/>
    <property type="match status" value="1"/>
</dbReference>
<evidence type="ECO:0000313" key="6">
    <source>
        <dbReference type="Proteomes" id="UP000593579"/>
    </source>
</evidence>
<dbReference type="CDD" id="cd03784">
    <property type="entry name" value="GT1_Gtf-like"/>
    <property type="match status" value="1"/>
</dbReference>
<dbReference type="Gene3D" id="3.40.50.2000">
    <property type="entry name" value="Glycogen Phosphorylase B"/>
    <property type="match status" value="2"/>
</dbReference>
<reference evidence="5 6" key="1">
    <citation type="journal article" date="2019" name="Genome Biol. Evol.">
        <title>Insights into the evolution of the New World diploid cottons (Gossypium, subgenus Houzingenia) based on genome sequencing.</title>
        <authorList>
            <person name="Grover C.E."/>
            <person name="Arick M.A. 2nd"/>
            <person name="Thrash A."/>
            <person name="Conover J.L."/>
            <person name="Sanders W.S."/>
            <person name="Peterson D.G."/>
            <person name="Frelichowski J.E."/>
            <person name="Scheffler J.A."/>
            <person name="Scheffler B.E."/>
            <person name="Wendel J.F."/>
        </authorList>
    </citation>
    <scope>NUCLEOTIDE SEQUENCE [LARGE SCALE GENOMIC DNA]</scope>
    <source>
        <strain evidence="5">5</strain>
        <tissue evidence="5">Leaf</tissue>
    </source>
</reference>
<accession>A0A7J9CEN1</accession>
<dbReference type="EMBL" id="JABEZY010000009">
    <property type="protein sequence ID" value="MBA0746907.1"/>
    <property type="molecule type" value="Genomic_DNA"/>
</dbReference>
<dbReference type="Pfam" id="PF00201">
    <property type="entry name" value="UDPGT"/>
    <property type="match status" value="1"/>
</dbReference>
<dbReference type="PANTHER" id="PTHR48047">
    <property type="entry name" value="GLYCOSYLTRANSFERASE"/>
    <property type="match status" value="1"/>
</dbReference>
<dbReference type="AlphaFoldDB" id="A0A7J9CEN1"/>
<gene>
    <name evidence="5" type="ORF">Gogos_009380</name>
</gene>
<keyword evidence="3 4" id="KW-0808">Transferase</keyword>
<dbReference type="InterPro" id="IPR035595">
    <property type="entry name" value="UDP_glycos_trans_CS"/>
</dbReference>
<evidence type="ECO:0000256" key="1">
    <source>
        <dbReference type="ARBA" id="ARBA00009995"/>
    </source>
</evidence>
<dbReference type="SUPFAM" id="SSF53756">
    <property type="entry name" value="UDP-Glycosyltransferase/glycogen phosphorylase"/>
    <property type="match status" value="1"/>
</dbReference>
<evidence type="ECO:0008006" key="7">
    <source>
        <dbReference type="Google" id="ProtNLM"/>
    </source>
</evidence>
<protein>
    <recommendedName>
        <fullName evidence="7">UDP-glycosyltransferases domain-containing protein</fullName>
    </recommendedName>
</protein>